<reference evidence="1" key="1">
    <citation type="journal article" date="2020" name="bioRxiv">
        <title>Comparative genomics of Chlamydomonas.</title>
        <authorList>
            <person name="Craig R.J."/>
            <person name="Hasan A.R."/>
            <person name="Ness R.W."/>
            <person name="Keightley P.D."/>
        </authorList>
    </citation>
    <scope>NUCLEOTIDE SEQUENCE</scope>
    <source>
        <strain evidence="1">CCAP 11/70</strain>
    </source>
</reference>
<evidence type="ECO:0000313" key="1">
    <source>
        <dbReference type="EMBL" id="KAG2489195.1"/>
    </source>
</evidence>
<sequence>MASQLSKTAVIHSQLKRRAGRVGLVPLQEVVWDKSGYKATAQNLAAVAKLCSSGRARLAMRRPRSGGPSSVVDFAVAPSQLKRLPRRWQWCENTVVVLSVGAAAWESLNPYIGSSEPIMRSQAV</sequence>
<name>A0A835XT42_9CHLO</name>
<dbReference type="Proteomes" id="UP000612055">
    <property type="component" value="Unassembled WGS sequence"/>
</dbReference>
<evidence type="ECO:0000313" key="2">
    <source>
        <dbReference type="Proteomes" id="UP000612055"/>
    </source>
</evidence>
<protein>
    <submittedName>
        <fullName evidence="1">Uncharacterized protein</fullName>
    </submittedName>
</protein>
<gene>
    <name evidence="1" type="ORF">HYH03_012220</name>
</gene>
<comment type="caution">
    <text evidence="1">The sequence shown here is derived from an EMBL/GenBank/DDBJ whole genome shotgun (WGS) entry which is preliminary data.</text>
</comment>
<dbReference type="EMBL" id="JAEHOE010000075">
    <property type="protein sequence ID" value="KAG2489195.1"/>
    <property type="molecule type" value="Genomic_DNA"/>
</dbReference>
<keyword evidence="2" id="KW-1185">Reference proteome</keyword>
<accession>A0A835XT42</accession>
<proteinExistence type="predicted"/>
<organism evidence="1 2">
    <name type="scientific">Edaphochlamys debaryana</name>
    <dbReference type="NCBI Taxonomy" id="47281"/>
    <lineage>
        <taxon>Eukaryota</taxon>
        <taxon>Viridiplantae</taxon>
        <taxon>Chlorophyta</taxon>
        <taxon>core chlorophytes</taxon>
        <taxon>Chlorophyceae</taxon>
        <taxon>CS clade</taxon>
        <taxon>Chlamydomonadales</taxon>
        <taxon>Chlamydomonadales incertae sedis</taxon>
        <taxon>Edaphochlamys</taxon>
    </lineage>
</organism>
<dbReference type="AlphaFoldDB" id="A0A835XT42"/>